<proteinExistence type="inferred from homology"/>
<dbReference type="Gene3D" id="3.30.420.40">
    <property type="match status" value="1"/>
</dbReference>
<evidence type="ECO:0000256" key="1">
    <source>
        <dbReference type="ARBA" id="ARBA00007125"/>
    </source>
</evidence>
<dbReference type="Pfam" id="PF02541">
    <property type="entry name" value="Ppx-GppA"/>
    <property type="match status" value="1"/>
</dbReference>
<dbReference type="InterPro" id="IPR043129">
    <property type="entry name" value="ATPase_NBD"/>
</dbReference>
<dbReference type="CDD" id="cd24052">
    <property type="entry name" value="ASKHA_NBD_HpPPX-GppA-like"/>
    <property type="match status" value="1"/>
</dbReference>
<dbReference type="GeneID" id="98307279"/>
<dbReference type="RefSeq" id="WP_056959847.1">
    <property type="nucleotide sequence ID" value="NZ_AZFQ01000016.1"/>
</dbReference>
<dbReference type="OrthoDB" id="9807195at2"/>
<organism evidence="3 4">
    <name type="scientific">Liquorilactobacillus satsumensis DSM 16230 = JCM 12392</name>
    <dbReference type="NCBI Taxonomy" id="1423801"/>
    <lineage>
        <taxon>Bacteria</taxon>
        <taxon>Bacillati</taxon>
        <taxon>Bacillota</taxon>
        <taxon>Bacilli</taxon>
        <taxon>Lactobacillales</taxon>
        <taxon>Lactobacillaceae</taxon>
        <taxon>Liquorilactobacillus</taxon>
    </lineage>
</organism>
<evidence type="ECO:0000313" key="3">
    <source>
        <dbReference type="EMBL" id="KRM00085.1"/>
    </source>
</evidence>
<feature type="domain" description="Ppx/GppA phosphatase N-terminal" evidence="2">
    <location>
        <begin position="26"/>
        <end position="310"/>
    </location>
</feature>
<dbReference type="SUPFAM" id="SSF53067">
    <property type="entry name" value="Actin-like ATPase domain"/>
    <property type="match status" value="2"/>
</dbReference>
<name>A0A0R1V4G6_9LACO</name>
<dbReference type="STRING" id="1423801.FD50_GL002327"/>
<dbReference type="AlphaFoldDB" id="A0A0R1V4G6"/>
<dbReference type="PANTHER" id="PTHR30005">
    <property type="entry name" value="EXOPOLYPHOSPHATASE"/>
    <property type="match status" value="1"/>
</dbReference>
<dbReference type="Gene3D" id="3.30.420.150">
    <property type="entry name" value="Exopolyphosphatase. Domain 2"/>
    <property type="match status" value="1"/>
</dbReference>
<reference evidence="3 4" key="1">
    <citation type="journal article" date="2015" name="Genome Announc.">
        <title>Expanding the biotechnology potential of lactobacilli through comparative genomics of 213 strains and associated genera.</title>
        <authorList>
            <person name="Sun Z."/>
            <person name="Harris H.M."/>
            <person name="McCann A."/>
            <person name="Guo C."/>
            <person name="Argimon S."/>
            <person name="Zhang W."/>
            <person name="Yang X."/>
            <person name="Jeffery I.B."/>
            <person name="Cooney J.C."/>
            <person name="Kagawa T.F."/>
            <person name="Liu W."/>
            <person name="Song Y."/>
            <person name="Salvetti E."/>
            <person name="Wrobel A."/>
            <person name="Rasinkangas P."/>
            <person name="Parkhill J."/>
            <person name="Rea M.C."/>
            <person name="O'Sullivan O."/>
            <person name="Ritari J."/>
            <person name="Douillard F.P."/>
            <person name="Paul Ross R."/>
            <person name="Yang R."/>
            <person name="Briner A.E."/>
            <person name="Felis G.E."/>
            <person name="de Vos W.M."/>
            <person name="Barrangou R."/>
            <person name="Klaenhammer T.R."/>
            <person name="Caufield P.W."/>
            <person name="Cui Y."/>
            <person name="Zhang H."/>
            <person name="O'Toole P.W."/>
        </authorList>
    </citation>
    <scope>NUCLEOTIDE SEQUENCE [LARGE SCALE GENOMIC DNA]</scope>
    <source>
        <strain evidence="3 4">DSM 16230</strain>
    </source>
</reference>
<comment type="similarity">
    <text evidence="1">Belongs to the GppA/Ppx family.</text>
</comment>
<dbReference type="GO" id="GO:0016462">
    <property type="term" value="F:pyrophosphatase activity"/>
    <property type="evidence" value="ECO:0007669"/>
    <property type="project" value="TreeGrafter"/>
</dbReference>
<accession>A0A0R1V4G6</accession>
<sequence length="324" mass="36317">MKNVVVLDFGSNSVRLSINQMHERNGKTFFKEIKRLKDTTRLAEGMGESRKKQLSAAAIERTLAAVRHFKDIYQSYPEYQVYAIATAAVREAQNSQIFLEQIKQLTGCAIKVLSGETEAYYDYLGAANSLALKDFLITDMGGGSCELILVKAGAMQERVSLPYGAVSLTERFCHAGQLSAARLFEFQNFISDKLGPLSWLQEANTLPLVLMGGCNRTVARIQRVREGYTQIDNIHGYTVSTGHFFQIYKTFLKKNVVQREHIAGMEPARADIILGGMTPVVYLLQQLHSAGVVFSESGAREGFLYELLQKQEQAKKHIQFENEK</sequence>
<evidence type="ECO:0000313" key="4">
    <source>
        <dbReference type="Proteomes" id="UP000051166"/>
    </source>
</evidence>
<dbReference type="EMBL" id="AZFQ01000016">
    <property type="protein sequence ID" value="KRM00085.1"/>
    <property type="molecule type" value="Genomic_DNA"/>
</dbReference>
<dbReference type="PANTHER" id="PTHR30005:SF0">
    <property type="entry name" value="RETROGRADE REGULATION PROTEIN 2"/>
    <property type="match status" value="1"/>
</dbReference>
<keyword evidence="4" id="KW-1185">Reference proteome</keyword>
<dbReference type="Proteomes" id="UP000051166">
    <property type="component" value="Unassembled WGS sequence"/>
</dbReference>
<dbReference type="InterPro" id="IPR050273">
    <property type="entry name" value="GppA/Ppx_hydrolase"/>
</dbReference>
<evidence type="ECO:0000259" key="2">
    <source>
        <dbReference type="Pfam" id="PF02541"/>
    </source>
</evidence>
<dbReference type="InterPro" id="IPR003695">
    <property type="entry name" value="Ppx_GppA_N"/>
</dbReference>
<protein>
    <submittedName>
        <fullName evidence="3">Exopolyphosphatase</fullName>
    </submittedName>
</protein>
<comment type="caution">
    <text evidence="3">The sequence shown here is derived from an EMBL/GenBank/DDBJ whole genome shotgun (WGS) entry which is preliminary data.</text>
</comment>
<gene>
    <name evidence="3" type="ORF">FD50_GL002327</name>
</gene>
<dbReference type="PATRIC" id="fig|1423801.4.peg.2379"/>